<keyword evidence="2" id="KW-1185">Reference proteome</keyword>
<evidence type="ECO:0008006" key="3">
    <source>
        <dbReference type="Google" id="ProtNLM"/>
    </source>
</evidence>
<dbReference type="EMBL" id="JBHUMO010000050">
    <property type="protein sequence ID" value="MFD2729434.1"/>
    <property type="molecule type" value="Genomic_DNA"/>
</dbReference>
<proteinExistence type="predicted"/>
<protein>
    <recommendedName>
        <fullName evidence="3">DDE domain-containing protein</fullName>
    </recommendedName>
</protein>
<evidence type="ECO:0000313" key="2">
    <source>
        <dbReference type="Proteomes" id="UP001597427"/>
    </source>
</evidence>
<organism evidence="1 2">
    <name type="scientific">Enterococcus camelliae</name>
    <dbReference type="NCBI Taxonomy" id="453959"/>
    <lineage>
        <taxon>Bacteria</taxon>
        <taxon>Bacillati</taxon>
        <taxon>Bacillota</taxon>
        <taxon>Bacilli</taxon>
        <taxon>Lactobacillales</taxon>
        <taxon>Enterococcaceae</taxon>
        <taxon>Enterococcus</taxon>
    </lineage>
</organism>
<comment type="caution">
    <text evidence="1">The sequence shown here is derived from an EMBL/GenBank/DDBJ whole genome shotgun (WGS) entry which is preliminary data.</text>
</comment>
<dbReference type="RefSeq" id="WP_379981787.1">
    <property type="nucleotide sequence ID" value="NZ_JBHUMO010000050.1"/>
</dbReference>
<evidence type="ECO:0000313" key="1">
    <source>
        <dbReference type="EMBL" id="MFD2729434.1"/>
    </source>
</evidence>
<gene>
    <name evidence="1" type="ORF">ACFSR0_08365</name>
</gene>
<reference evidence="2" key="1">
    <citation type="journal article" date="2019" name="Int. J. Syst. Evol. Microbiol.">
        <title>The Global Catalogue of Microorganisms (GCM) 10K type strain sequencing project: providing services to taxonomists for standard genome sequencing and annotation.</title>
        <authorList>
            <consortium name="The Broad Institute Genomics Platform"/>
            <consortium name="The Broad Institute Genome Sequencing Center for Infectious Disease"/>
            <person name="Wu L."/>
            <person name="Ma J."/>
        </authorList>
    </citation>
    <scope>NUCLEOTIDE SEQUENCE [LARGE SCALE GENOMIC DNA]</scope>
    <source>
        <strain evidence="2">TISTR 932</strain>
    </source>
</reference>
<dbReference type="Proteomes" id="UP001597427">
    <property type="component" value="Unassembled WGS sequence"/>
</dbReference>
<accession>A0ABW5TKV9</accession>
<sequence>MTYHVNYEMSGEKTVALMYDIHQVKISGQSVRSYARSVAHLVRPMTDYYPYELSDHFCGDETYIRVQGKWNYIYFFFDAEKKIILSHR</sequence>
<name>A0ABW5TKV9_9ENTE</name>